<dbReference type="Proteomes" id="UP000305848">
    <property type="component" value="Unassembled WGS sequence"/>
</dbReference>
<evidence type="ECO:0000313" key="5">
    <source>
        <dbReference type="Proteomes" id="UP000305848"/>
    </source>
</evidence>
<sequence length="600" mass="67483">MIKVSEYMREIVYVLLCFLVCVQTKGQRLQKNYILSVQPVDTTPAFIQNLRLQEQFATATGCLQYAQQLPSMLAAIGYIAASADTIQQDSSGVTVKLFVGEKYTWGSLYADDKTWNVLGTLGYRQSSFNNKPFDPGKVSAVYDQLLDYYQNNGYPFASIHLASVLLQSGLVSAKLQVDSGELYHIDSISIHGKARLTQDFIHRYLDIAPHEIYNEKKLQQIDQRLAELTYLQQSQPWNVMMLGSGAILNLYLEPKQSNQIDVIVGFLPANEQVGGKLLLTGQATINLKNAFSTGETIGVDWQQLQSKSPRLNLLFKRPYLFHSPFGINFNFELYKRDSSFLNIHALFGLDYNFSARQTGTLFLQTNSSRLLSVDTNAVIATKTLPDASDINAVNIGLQYALNNTNYTLNPRSGNEVWLRMSAGNKTITKNNAIISIKDPNFNYNNLYDTVQLKSYQLRVQASAAHYFALGRQAALKTALNGGWYQSPSYYVNELFQIGGYQLLRGFNEESIYADRYAVGTLEYRYLIGQNSYFFVFSDGGWAHYQSFATAFAHTYIGAGLGLAFETKTGIFNISYAIGKQDDTKLDFRQSKIHLGFVSLF</sequence>
<dbReference type="Gene3D" id="3.10.20.310">
    <property type="entry name" value="membrane protein fhac"/>
    <property type="match status" value="1"/>
</dbReference>
<gene>
    <name evidence="4" type="ORF">FC093_19420</name>
</gene>
<keyword evidence="1" id="KW-1134">Transmembrane beta strand</keyword>
<dbReference type="Pfam" id="PF07244">
    <property type="entry name" value="POTRA"/>
    <property type="match status" value="1"/>
</dbReference>
<evidence type="ECO:0000256" key="2">
    <source>
        <dbReference type="ARBA" id="ARBA00022692"/>
    </source>
</evidence>
<accession>A0A4U3KT78</accession>
<reference evidence="4 5" key="1">
    <citation type="submission" date="2019-05" db="EMBL/GenBank/DDBJ databases">
        <title>Panacibacter sp. strain 17mud1-8 Genome sequencing and assembly.</title>
        <authorList>
            <person name="Chhetri G."/>
        </authorList>
    </citation>
    <scope>NUCLEOTIDE SEQUENCE [LARGE SCALE GENOMIC DNA]</scope>
    <source>
        <strain evidence="4 5">17mud1-8</strain>
    </source>
</reference>
<dbReference type="InterPro" id="IPR010827">
    <property type="entry name" value="BamA/TamA_POTRA"/>
</dbReference>
<organism evidence="4 5">
    <name type="scientific">Ilyomonas limi</name>
    <dbReference type="NCBI Taxonomy" id="2575867"/>
    <lineage>
        <taxon>Bacteria</taxon>
        <taxon>Pseudomonadati</taxon>
        <taxon>Bacteroidota</taxon>
        <taxon>Chitinophagia</taxon>
        <taxon>Chitinophagales</taxon>
        <taxon>Chitinophagaceae</taxon>
        <taxon>Ilyomonas</taxon>
    </lineage>
</organism>
<keyword evidence="2" id="KW-0812">Transmembrane</keyword>
<name>A0A4U3KT78_9BACT</name>
<dbReference type="Gene3D" id="2.40.160.50">
    <property type="entry name" value="membrane protein fhac: a member of the omp85/tpsb transporter family"/>
    <property type="match status" value="1"/>
</dbReference>
<comment type="caution">
    <text evidence="4">The sequence shown here is derived from an EMBL/GenBank/DDBJ whole genome shotgun (WGS) entry which is preliminary data.</text>
</comment>
<evidence type="ECO:0000259" key="3">
    <source>
        <dbReference type="Pfam" id="PF07244"/>
    </source>
</evidence>
<evidence type="ECO:0000256" key="1">
    <source>
        <dbReference type="ARBA" id="ARBA00022452"/>
    </source>
</evidence>
<dbReference type="InterPro" id="IPR039910">
    <property type="entry name" value="D15-like"/>
</dbReference>
<dbReference type="PANTHER" id="PTHR12815">
    <property type="entry name" value="SORTING AND ASSEMBLY MACHINERY SAMM50 PROTEIN FAMILY MEMBER"/>
    <property type="match status" value="1"/>
</dbReference>
<dbReference type="OrthoDB" id="9811416at2"/>
<dbReference type="GO" id="GO:0019867">
    <property type="term" value="C:outer membrane"/>
    <property type="evidence" value="ECO:0007669"/>
    <property type="project" value="InterPro"/>
</dbReference>
<dbReference type="PANTHER" id="PTHR12815:SF18">
    <property type="entry name" value="SORTING AND ASSEMBLY MACHINERY COMPONENT 50 HOMOLOG"/>
    <property type="match status" value="1"/>
</dbReference>
<protein>
    <recommendedName>
        <fullName evidence="3">POTRA domain-containing protein</fullName>
    </recommendedName>
</protein>
<feature type="domain" description="POTRA" evidence="3">
    <location>
        <begin position="183"/>
        <end position="231"/>
    </location>
</feature>
<dbReference type="EMBL" id="SZQL01000019">
    <property type="protein sequence ID" value="TKK65705.1"/>
    <property type="molecule type" value="Genomic_DNA"/>
</dbReference>
<dbReference type="RefSeq" id="WP_137263474.1">
    <property type="nucleotide sequence ID" value="NZ_SZQL01000019.1"/>
</dbReference>
<dbReference type="AlphaFoldDB" id="A0A4U3KT78"/>
<proteinExistence type="predicted"/>
<evidence type="ECO:0000313" key="4">
    <source>
        <dbReference type="EMBL" id="TKK65705.1"/>
    </source>
</evidence>
<keyword evidence="1" id="KW-0472">Membrane</keyword>
<keyword evidence="5" id="KW-1185">Reference proteome</keyword>